<keyword evidence="4" id="KW-1185">Reference proteome</keyword>
<evidence type="ECO:0000256" key="1">
    <source>
        <dbReference type="SAM" id="SignalP"/>
    </source>
</evidence>
<protein>
    <recommendedName>
        <fullName evidence="2">DUF6265 domain-containing protein</fullName>
    </recommendedName>
</protein>
<feature type="domain" description="DUF6265" evidence="2">
    <location>
        <begin position="37"/>
        <end position="142"/>
    </location>
</feature>
<accession>A0A371JZT2</accession>
<keyword evidence="1" id="KW-0732">Signal</keyword>
<dbReference type="Proteomes" id="UP000264492">
    <property type="component" value="Unassembled WGS sequence"/>
</dbReference>
<proteinExistence type="predicted"/>
<feature type="signal peptide" evidence="1">
    <location>
        <begin position="1"/>
        <end position="32"/>
    </location>
</feature>
<dbReference type="EMBL" id="QTSU01000002">
    <property type="protein sequence ID" value="RDZ27176.1"/>
    <property type="molecule type" value="Genomic_DNA"/>
</dbReference>
<evidence type="ECO:0000259" key="2">
    <source>
        <dbReference type="Pfam" id="PF19780"/>
    </source>
</evidence>
<feature type="chain" id="PRO_5016745947" description="DUF6265 domain-containing protein" evidence="1">
    <location>
        <begin position="33"/>
        <end position="166"/>
    </location>
</feature>
<gene>
    <name evidence="3" type="ORF">DX914_13045</name>
</gene>
<evidence type="ECO:0000313" key="3">
    <source>
        <dbReference type="EMBL" id="RDZ27176.1"/>
    </source>
</evidence>
<comment type="caution">
    <text evidence="3">The sequence shown here is derived from an EMBL/GenBank/DDBJ whole genome shotgun (WGS) entry which is preliminary data.</text>
</comment>
<reference evidence="3 4" key="1">
    <citation type="submission" date="2018-08" db="EMBL/GenBank/DDBJ databases">
        <title>Lysobacter sp. zong2l5, whole genome shotgun sequence.</title>
        <authorList>
            <person name="Zhang X."/>
            <person name="Feng G."/>
            <person name="Zhu H."/>
        </authorList>
    </citation>
    <scope>NUCLEOTIDE SEQUENCE [LARGE SCALE GENOMIC DNA]</scope>
    <source>
        <strain evidence="4">zong2l5</strain>
    </source>
</reference>
<name>A0A371JZT2_9GAMM</name>
<dbReference type="Pfam" id="PF19780">
    <property type="entry name" value="DUF6265"/>
    <property type="match status" value="1"/>
</dbReference>
<dbReference type="InterPro" id="IPR046232">
    <property type="entry name" value="DUF6265"/>
</dbReference>
<dbReference type="AlphaFoldDB" id="A0A371JZT2"/>
<sequence length="166" mass="18081">MASVIHQQGIAMKCIATGVGLGLCLWSAGACAGDGLDWLAGQWCSQAGEERIEESWLPFADGRSYGVSRTLRGGRVSGFEFLRIEPVDGVATYLAQPGGRAATAFKRTTGGEGWVRFENSAHDFPRRIEYRREGERLRAEIAGPGRDGKEMRIPFEYARCKGAPTP</sequence>
<organism evidence="3 4">
    <name type="scientific">Lysobacter silvisoli</name>
    <dbReference type="NCBI Taxonomy" id="2293254"/>
    <lineage>
        <taxon>Bacteria</taxon>
        <taxon>Pseudomonadati</taxon>
        <taxon>Pseudomonadota</taxon>
        <taxon>Gammaproteobacteria</taxon>
        <taxon>Lysobacterales</taxon>
        <taxon>Lysobacteraceae</taxon>
        <taxon>Lysobacter</taxon>
    </lineage>
</organism>
<evidence type="ECO:0000313" key="4">
    <source>
        <dbReference type="Proteomes" id="UP000264492"/>
    </source>
</evidence>